<dbReference type="PANTHER" id="PTHR32063:SF33">
    <property type="entry name" value="RND SUPERFAMILY EFFLUX PUMP PERMEASE COMPONENT"/>
    <property type="match status" value="1"/>
</dbReference>
<dbReference type="RefSeq" id="WP_067332666.1">
    <property type="nucleotide sequence ID" value="NZ_LNKT01000072.1"/>
</dbReference>
<dbReference type="PANTHER" id="PTHR32063">
    <property type="match status" value="1"/>
</dbReference>
<dbReference type="GO" id="GO:0005886">
    <property type="term" value="C:plasma membrane"/>
    <property type="evidence" value="ECO:0007669"/>
    <property type="project" value="TreeGrafter"/>
</dbReference>
<keyword evidence="1" id="KW-0472">Membrane</keyword>
<reference evidence="2 3" key="1">
    <citation type="submission" date="2015-11" db="EMBL/GenBank/DDBJ databases">
        <title>Draft genome of Sulfurovum riftiae 1812E, a member of the Epsilonproteobacteria isolated from the tube of the deep-sea hydrothermal vent tubewom Riftia pachyptila.</title>
        <authorList>
            <person name="Vetriani C."/>
            <person name="Giovannelli D."/>
        </authorList>
    </citation>
    <scope>NUCLEOTIDE SEQUENCE [LARGE SCALE GENOMIC DNA]</scope>
    <source>
        <strain evidence="2 3">1812E</strain>
    </source>
</reference>
<gene>
    <name evidence="2" type="ORF">AS592_04200</name>
</gene>
<keyword evidence="1" id="KW-0812">Transmembrane</keyword>
<dbReference type="Proteomes" id="UP000075359">
    <property type="component" value="Unassembled WGS sequence"/>
</dbReference>
<comment type="caution">
    <text evidence="2">The sequence shown here is derived from an EMBL/GenBank/DDBJ whole genome shotgun (WGS) entry which is preliminary data.</text>
</comment>
<dbReference type="STRING" id="1630136.AS592_04200"/>
<feature type="transmembrane region" description="Helical" evidence="1">
    <location>
        <begin position="968"/>
        <end position="986"/>
    </location>
</feature>
<dbReference type="Gene3D" id="3.30.70.1440">
    <property type="entry name" value="Multidrug efflux transporter AcrB pore domain"/>
    <property type="match status" value="1"/>
</dbReference>
<sequence>MFEKLLRFFVENSRLNYFLFILIFLTGAVLYTKTPKEIFPSFELDMVSVNGHYAGASIDMLNKMAVKEIEQELKNIDGIDKMATIISAGKFNIILELEKRVDKYNTAEKVKNAIALIKQYLPGDMDEPVVNVLEVKRDLMRVAVSSQKASHAALIEAANRLKDRVSALKNISEVTIYGDSDKYYDIHLDTQKIRAYGLDESAVVATLTGLSYIFPVGMIEESDAKHFYLSTYNGPKDAQKMLQSQLTIAGRTLYLKDIATVSKRYEDSATIYSIDTQHAVDVSIKQSDKGNALKLAEEIKKIVSALNQNNEQIHYTIHNDRSEKIKDRLNIVISNILLGLILISLLVALLINKRMSLVITLGIPTSFVMGVIYLYLAGYTINMISLVGVLIALGIIVDDAIVVSENIQQHIEEGMEPKEAAIQGAKEMFKPVTIASLTTLFAFIPALMMSGNMGEVIKLIPIAVSVLVLASLIESFLFLPIHAAHLLNKEQKTTSWEGANRIYSRLIHKLMYYRKSFLTLFLILVPLLIIVGIKSSKFQMFPKFDASTIRITLKANANSTTEETIHYLKAIEKDLYAHKDEFYIDHVGSVAGWRRDSAGNSETYPYVGNIDIELQKLKAQNFVDRFITPTLSFYYDSEGRTREEKSSVISEKLRAFLKEQDYKERFGLSDLAIVERKVGPIKSDLKIGLVSDDSQKIMTYAQKIEQKLSSLKGIVSVNDAMHYGVDEIKLKVNSYGESLGLNEKKLGALLSNFYLEKRIGFAFDSDDLLELKVRSSQKDSLDALKRFQIRLGDGSSVSLEDVADFHIIRSFEKVIKDNGLTNFYIYANVNSKVLTATEAINAIDPILKKAQKEGIKIIFKGEEEKKKELKHDMMLASGMALLLIMLSLLYLFNSFRETFMMMSVIPFAFLGVLIGHFVMGLNLSMPSIIGMLGLSGVVINDGIIMLMNLKKAKDLEGIYYYASKRFRPIILTSVTTLIGLSSLVFFPTGQAAIFQPMAIALAFGLAWGTVLNLLYLPALYTILNQKRLGL</sequence>
<dbReference type="Gene3D" id="3.30.2090.10">
    <property type="entry name" value="Multidrug efflux transporter AcrB TolC docking domain, DN and DC subdomains"/>
    <property type="match status" value="2"/>
</dbReference>
<dbReference type="InterPro" id="IPR027463">
    <property type="entry name" value="AcrB_DN_DC_subdom"/>
</dbReference>
<feature type="transmembrane region" description="Helical" evidence="1">
    <location>
        <begin position="925"/>
        <end position="947"/>
    </location>
</feature>
<dbReference type="OrthoDB" id="8430015at2"/>
<keyword evidence="1" id="KW-1133">Transmembrane helix</keyword>
<dbReference type="SUPFAM" id="SSF82714">
    <property type="entry name" value="Multidrug efflux transporter AcrB TolC docking domain, DN and DC subdomains"/>
    <property type="match status" value="1"/>
</dbReference>
<dbReference type="InterPro" id="IPR001036">
    <property type="entry name" value="Acrflvin-R"/>
</dbReference>
<dbReference type="Gene3D" id="3.30.70.1320">
    <property type="entry name" value="Multidrug efflux transporter AcrB pore domain like"/>
    <property type="match status" value="1"/>
</dbReference>
<accession>A0A151CDB9</accession>
<evidence type="ECO:0000256" key="1">
    <source>
        <dbReference type="SAM" id="Phobius"/>
    </source>
</evidence>
<proteinExistence type="predicted"/>
<dbReference type="Pfam" id="PF00873">
    <property type="entry name" value="ACR_tran"/>
    <property type="match status" value="1"/>
</dbReference>
<protein>
    <submittedName>
        <fullName evidence="2">Acriflavin resistance protein</fullName>
    </submittedName>
</protein>
<keyword evidence="3" id="KW-1185">Reference proteome</keyword>
<feature type="transmembrane region" description="Helical" evidence="1">
    <location>
        <begin position="998"/>
        <end position="1023"/>
    </location>
</feature>
<dbReference type="EMBL" id="LNKT01000072">
    <property type="protein sequence ID" value="KYJ85520.1"/>
    <property type="molecule type" value="Genomic_DNA"/>
</dbReference>
<feature type="transmembrane region" description="Helical" evidence="1">
    <location>
        <begin position="873"/>
        <end position="892"/>
    </location>
</feature>
<feature type="transmembrane region" description="Helical" evidence="1">
    <location>
        <begin position="428"/>
        <end position="447"/>
    </location>
</feature>
<feature type="transmembrane region" description="Helical" evidence="1">
    <location>
        <begin position="512"/>
        <end position="533"/>
    </location>
</feature>
<feature type="transmembrane region" description="Helical" evidence="1">
    <location>
        <begin position="331"/>
        <end position="351"/>
    </location>
</feature>
<dbReference type="Gene3D" id="1.20.1640.10">
    <property type="entry name" value="Multidrug efflux transporter AcrB transmembrane domain"/>
    <property type="match status" value="2"/>
</dbReference>
<organism evidence="2 3">
    <name type="scientific">Sulfurovum riftiae</name>
    <dbReference type="NCBI Taxonomy" id="1630136"/>
    <lineage>
        <taxon>Bacteria</taxon>
        <taxon>Pseudomonadati</taxon>
        <taxon>Campylobacterota</taxon>
        <taxon>Epsilonproteobacteria</taxon>
        <taxon>Campylobacterales</taxon>
        <taxon>Sulfurovaceae</taxon>
        <taxon>Sulfurovum</taxon>
    </lineage>
</organism>
<dbReference type="AlphaFoldDB" id="A0A151CDB9"/>
<dbReference type="PRINTS" id="PR00702">
    <property type="entry name" value="ACRIFLAVINRP"/>
</dbReference>
<name>A0A151CDB9_9BACT</name>
<dbReference type="SUPFAM" id="SSF82693">
    <property type="entry name" value="Multidrug efflux transporter AcrB pore domain, PN1, PN2, PC1 and PC2 subdomains"/>
    <property type="match status" value="2"/>
</dbReference>
<dbReference type="Gene3D" id="3.30.70.1430">
    <property type="entry name" value="Multidrug efflux transporter AcrB pore domain"/>
    <property type="match status" value="2"/>
</dbReference>
<feature type="transmembrane region" description="Helical" evidence="1">
    <location>
        <begin position="899"/>
        <end position="919"/>
    </location>
</feature>
<dbReference type="GO" id="GO:0042910">
    <property type="term" value="F:xenobiotic transmembrane transporter activity"/>
    <property type="evidence" value="ECO:0007669"/>
    <property type="project" value="TreeGrafter"/>
</dbReference>
<dbReference type="SUPFAM" id="SSF82866">
    <property type="entry name" value="Multidrug efflux transporter AcrB transmembrane domain"/>
    <property type="match status" value="2"/>
</dbReference>
<feature type="transmembrane region" description="Helical" evidence="1">
    <location>
        <begin position="459"/>
        <end position="479"/>
    </location>
</feature>
<feature type="transmembrane region" description="Helical" evidence="1">
    <location>
        <begin position="15"/>
        <end position="32"/>
    </location>
</feature>
<evidence type="ECO:0000313" key="2">
    <source>
        <dbReference type="EMBL" id="KYJ85520.1"/>
    </source>
</evidence>
<evidence type="ECO:0000313" key="3">
    <source>
        <dbReference type="Proteomes" id="UP000075359"/>
    </source>
</evidence>